<sequence length="124" mass="13959">MQRKVEHGVPGIRLTQVLFSRPHPTRGSRTPLSDIPQAFVERVPVPAYRKALRRRCSFPLQTRRRPRQCRQSDPVRVRQPGRRPASSFGCSSCCARCTPPRRALLHRAPDRVVSGLMTAAAALP</sequence>
<evidence type="ECO:0000313" key="2">
    <source>
        <dbReference type="EMBL" id="KAJ7646179.1"/>
    </source>
</evidence>
<dbReference type="AlphaFoldDB" id="A0AAD7CDH6"/>
<gene>
    <name evidence="2" type="ORF">B0H17DRAFT_1186827</name>
</gene>
<proteinExistence type="predicted"/>
<feature type="region of interest" description="Disordered" evidence="1">
    <location>
        <begin position="62"/>
        <end position="87"/>
    </location>
</feature>
<name>A0AAD7CDH6_MYCRO</name>
<accession>A0AAD7CDH6</accession>
<dbReference type="Proteomes" id="UP001221757">
    <property type="component" value="Unassembled WGS sequence"/>
</dbReference>
<dbReference type="EMBL" id="JARKIE010000387">
    <property type="protein sequence ID" value="KAJ7646179.1"/>
    <property type="molecule type" value="Genomic_DNA"/>
</dbReference>
<evidence type="ECO:0000313" key="3">
    <source>
        <dbReference type="Proteomes" id="UP001221757"/>
    </source>
</evidence>
<reference evidence="2" key="1">
    <citation type="submission" date="2023-03" db="EMBL/GenBank/DDBJ databases">
        <title>Massive genome expansion in bonnet fungi (Mycena s.s.) driven by repeated elements and novel gene families across ecological guilds.</title>
        <authorList>
            <consortium name="Lawrence Berkeley National Laboratory"/>
            <person name="Harder C.B."/>
            <person name="Miyauchi S."/>
            <person name="Viragh M."/>
            <person name="Kuo A."/>
            <person name="Thoen E."/>
            <person name="Andreopoulos B."/>
            <person name="Lu D."/>
            <person name="Skrede I."/>
            <person name="Drula E."/>
            <person name="Henrissat B."/>
            <person name="Morin E."/>
            <person name="Kohler A."/>
            <person name="Barry K."/>
            <person name="LaButti K."/>
            <person name="Morin E."/>
            <person name="Salamov A."/>
            <person name="Lipzen A."/>
            <person name="Mereny Z."/>
            <person name="Hegedus B."/>
            <person name="Baldrian P."/>
            <person name="Stursova M."/>
            <person name="Weitz H."/>
            <person name="Taylor A."/>
            <person name="Grigoriev I.V."/>
            <person name="Nagy L.G."/>
            <person name="Martin F."/>
            <person name="Kauserud H."/>
        </authorList>
    </citation>
    <scope>NUCLEOTIDE SEQUENCE</scope>
    <source>
        <strain evidence="2">CBHHK067</strain>
    </source>
</reference>
<keyword evidence="3" id="KW-1185">Reference proteome</keyword>
<protein>
    <submittedName>
        <fullName evidence="2">Uncharacterized protein</fullName>
    </submittedName>
</protein>
<organism evidence="2 3">
    <name type="scientific">Mycena rosella</name>
    <name type="common">Pink bonnet</name>
    <name type="synonym">Agaricus rosellus</name>
    <dbReference type="NCBI Taxonomy" id="1033263"/>
    <lineage>
        <taxon>Eukaryota</taxon>
        <taxon>Fungi</taxon>
        <taxon>Dikarya</taxon>
        <taxon>Basidiomycota</taxon>
        <taxon>Agaricomycotina</taxon>
        <taxon>Agaricomycetes</taxon>
        <taxon>Agaricomycetidae</taxon>
        <taxon>Agaricales</taxon>
        <taxon>Marasmiineae</taxon>
        <taxon>Mycenaceae</taxon>
        <taxon>Mycena</taxon>
    </lineage>
</organism>
<comment type="caution">
    <text evidence="2">The sequence shown here is derived from an EMBL/GenBank/DDBJ whole genome shotgun (WGS) entry which is preliminary data.</text>
</comment>
<evidence type="ECO:0000256" key="1">
    <source>
        <dbReference type="SAM" id="MobiDB-lite"/>
    </source>
</evidence>